<evidence type="ECO:0000259" key="13">
    <source>
        <dbReference type="Pfam" id="PF21305"/>
    </source>
</evidence>
<dbReference type="GO" id="GO:0015627">
    <property type="term" value="C:type II protein secretion system complex"/>
    <property type="evidence" value="ECO:0007669"/>
    <property type="project" value="InterPro"/>
</dbReference>
<gene>
    <name evidence="15" type="ORF">N47_E50180</name>
</gene>
<organism evidence="15">
    <name type="scientific">uncultured Desulfobacterium sp</name>
    <dbReference type="NCBI Taxonomy" id="201089"/>
    <lineage>
        <taxon>Bacteria</taxon>
        <taxon>Pseudomonadati</taxon>
        <taxon>Thermodesulfobacteriota</taxon>
        <taxon>Desulfobacteria</taxon>
        <taxon>Desulfobacterales</taxon>
        <taxon>Desulfobacteriaceae</taxon>
        <taxon>Desulfobacterium</taxon>
        <taxon>environmental samples</taxon>
    </lineage>
</organism>
<accession>E1YJQ2</accession>
<dbReference type="EMBL" id="FR695877">
    <property type="protein sequence ID" value="CBX31506.1"/>
    <property type="molecule type" value="Genomic_DNA"/>
</dbReference>
<evidence type="ECO:0000256" key="2">
    <source>
        <dbReference type="ARBA" id="ARBA00006980"/>
    </source>
</evidence>
<dbReference type="InterPro" id="IPR005644">
    <property type="entry name" value="NolW-like"/>
</dbReference>
<dbReference type="InterPro" id="IPR050810">
    <property type="entry name" value="Bact_Secretion_Sys_Channel"/>
</dbReference>
<evidence type="ECO:0000256" key="1">
    <source>
        <dbReference type="ARBA" id="ARBA00004442"/>
    </source>
</evidence>
<dbReference type="NCBIfam" id="TIGR02517">
    <property type="entry name" value="type_II_gspD"/>
    <property type="match status" value="1"/>
</dbReference>
<reference evidence="15" key="1">
    <citation type="journal article" date="2011" name="Environ. Microbiol.">
        <title>Genomic insights into the metabolic potential of the polycyclic aromatic hydrocarbon degrading sulfate-reducing Deltaproteobacterium N47.</title>
        <authorList>
            <person name="Bergmann F."/>
            <person name="Selesi D."/>
            <person name="Weinmaier T."/>
            <person name="Tischler P."/>
            <person name="Rattei T."/>
            <person name="Meckenstock R.U."/>
        </authorList>
    </citation>
    <scope>NUCLEOTIDE SEQUENCE</scope>
</reference>
<evidence type="ECO:0000259" key="14">
    <source>
        <dbReference type="Pfam" id="PF22148"/>
    </source>
</evidence>
<evidence type="ECO:0000256" key="9">
    <source>
        <dbReference type="ARBA" id="ARBA00023237"/>
    </source>
</evidence>
<sequence>MIGKKNIWILLLAVSFIFTGYIAPDAFAASKDTEKISFNFVDIDLPVVAKFVSEITGKNFIFDESFVGKVTIIAPSKISVNDAFSLFTSVLALKGYTVIPTIAGIYKIIPTPEAKHDGMEVSGKKLPANESYVARLITINNVSSKEALNFIAPMVSKDGLASVFGPGNMLLIIDSGINIRKIASIIESIDQPYIGEMPEIVYLKYASAETVAKMVNENINRGQREVLSQAMPGNTGKAVAEQRLNAVLLFGDKSIKESMHSFISLLDVRSPEAHGMINVYFMENADAVELAKVLQDLVKAGQSKQPAAAMSVFETAGGIAITADKASNALVVVATPADYQNLQQIIKKLDKRRKQVFVEAMIAEVSIDKLLELGSKWRAAVTRNGEPIFVGGVGTVDAATVNSILSGMTGLTLGGMSNYFTVPQTFVAGGTSDIKVPGITALFSMSDFKDAVNVLSTPQILTSDNMEAEILVGENIPLILNRERDVTTTSTVLTSIERKDVGILLKIKPQINEGEYVKLDIYQEISAQKAGSENVITSIGPTMTKRSTKTSVAVKDKQTVVIGGLMQERDEESITKIPLLGDIPGLGWLFKYRSISRAKTNLLVFLTPYIINDSSDLSMITHNKLNDYMHKEKQYAADELIVTFKEGVSAEVIRRILLEQKISDAKITQSGVYHLTLDKSMDYRKAIDIFSSIPEVQNVEPVPRILIHDSAEKSRDRE</sequence>
<dbReference type="AlphaFoldDB" id="E1YJQ2"/>
<dbReference type="InterPro" id="IPR013356">
    <property type="entry name" value="T2SS_GspD"/>
</dbReference>
<keyword evidence="6" id="KW-0732">Signal</keyword>
<dbReference type="InterPro" id="IPR038591">
    <property type="entry name" value="NolW-like_sf"/>
</dbReference>
<keyword evidence="7" id="KW-0653">Protein transport</keyword>
<protein>
    <recommendedName>
        <fullName evidence="16">General secretion pathway protein D</fullName>
    </recommendedName>
</protein>
<dbReference type="InterPro" id="IPR001775">
    <property type="entry name" value="GspD/PilQ"/>
</dbReference>
<dbReference type="InterPro" id="IPR054399">
    <property type="entry name" value="Fervidolysin-like_N_prodom"/>
</dbReference>
<dbReference type="PRINTS" id="PR00811">
    <property type="entry name" value="BCTERIALGSPD"/>
</dbReference>
<evidence type="ECO:0000313" key="15">
    <source>
        <dbReference type="EMBL" id="CBX31506.1"/>
    </source>
</evidence>
<dbReference type="InterPro" id="IPR004846">
    <property type="entry name" value="T2SS/T3SS_dom"/>
</dbReference>
<evidence type="ECO:0000256" key="6">
    <source>
        <dbReference type="ARBA" id="ARBA00022729"/>
    </source>
</evidence>
<feature type="domain" description="Type II/III secretion system secretin-like" evidence="11">
    <location>
        <begin position="450"/>
        <end position="611"/>
    </location>
</feature>
<dbReference type="InterPro" id="IPR049371">
    <property type="entry name" value="GspD-like_N0"/>
</dbReference>
<dbReference type="GO" id="GO:0009279">
    <property type="term" value="C:cell outer membrane"/>
    <property type="evidence" value="ECO:0007669"/>
    <property type="project" value="UniProtKB-SubCell"/>
</dbReference>
<keyword evidence="5" id="KW-0812">Transmembrane</keyword>
<evidence type="ECO:0008006" key="16">
    <source>
        <dbReference type="Google" id="ProtNLM"/>
    </source>
</evidence>
<dbReference type="GO" id="GO:0015628">
    <property type="term" value="P:protein secretion by the type II secretion system"/>
    <property type="evidence" value="ECO:0007669"/>
    <property type="project" value="InterPro"/>
</dbReference>
<feature type="domain" description="NolW-like" evidence="12">
    <location>
        <begin position="279"/>
        <end position="355"/>
    </location>
</feature>
<evidence type="ECO:0000256" key="3">
    <source>
        <dbReference type="ARBA" id="ARBA00022448"/>
    </source>
</evidence>
<dbReference type="Pfam" id="PF03958">
    <property type="entry name" value="Secretin_N"/>
    <property type="match status" value="2"/>
</dbReference>
<evidence type="ECO:0000256" key="7">
    <source>
        <dbReference type="ARBA" id="ARBA00022927"/>
    </source>
</evidence>
<evidence type="ECO:0000256" key="8">
    <source>
        <dbReference type="ARBA" id="ARBA00023136"/>
    </source>
</evidence>
<comment type="similarity">
    <text evidence="2">Belongs to the bacterial secretin family. GSP D subfamily.</text>
</comment>
<evidence type="ECO:0000256" key="5">
    <source>
        <dbReference type="ARBA" id="ARBA00022692"/>
    </source>
</evidence>
<evidence type="ECO:0000256" key="10">
    <source>
        <dbReference type="RuleBase" id="RU004004"/>
    </source>
</evidence>
<feature type="domain" description="NolW-like" evidence="12">
    <location>
        <begin position="199"/>
        <end position="271"/>
    </location>
</feature>
<comment type="subcellular location">
    <subcellularLocation>
        <location evidence="1 10">Cell outer membrane</location>
    </subcellularLocation>
</comment>
<dbReference type="Pfam" id="PF22148">
    <property type="entry name" value="Fervidolysin_NPro-like"/>
    <property type="match status" value="1"/>
</dbReference>
<dbReference type="Gene3D" id="3.30.1370.120">
    <property type="match status" value="3"/>
</dbReference>
<keyword evidence="4" id="KW-1134">Transmembrane beta strand</keyword>
<proteinExistence type="inferred from homology"/>
<dbReference type="PRINTS" id="PR01032">
    <property type="entry name" value="PHAGEIV"/>
</dbReference>
<keyword evidence="9" id="KW-0998">Cell outer membrane</keyword>
<evidence type="ECO:0000259" key="11">
    <source>
        <dbReference type="Pfam" id="PF00263"/>
    </source>
</evidence>
<dbReference type="Pfam" id="PF00263">
    <property type="entry name" value="Secretin"/>
    <property type="match status" value="1"/>
</dbReference>
<name>E1YJQ2_9BACT</name>
<dbReference type="Pfam" id="PF21305">
    <property type="entry name" value="type_II_gspD_N0"/>
    <property type="match status" value="1"/>
</dbReference>
<feature type="domain" description="GspD-like N0" evidence="13">
    <location>
        <begin position="39"/>
        <end position="108"/>
    </location>
</feature>
<evidence type="ECO:0000256" key="4">
    <source>
        <dbReference type="ARBA" id="ARBA00022452"/>
    </source>
</evidence>
<dbReference type="PANTHER" id="PTHR30332:SF24">
    <property type="entry name" value="SECRETIN GSPD-RELATED"/>
    <property type="match status" value="1"/>
</dbReference>
<feature type="domain" description="Fervidolysin-like N-terminal prodomain" evidence="14">
    <location>
        <begin position="631"/>
        <end position="701"/>
    </location>
</feature>
<dbReference type="PANTHER" id="PTHR30332">
    <property type="entry name" value="PROBABLE GENERAL SECRETION PATHWAY PROTEIN D"/>
    <property type="match status" value="1"/>
</dbReference>
<evidence type="ECO:0000259" key="12">
    <source>
        <dbReference type="Pfam" id="PF03958"/>
    </source>
</evidence>
<keyword evidence="3 10" id="KW-0813">Transport</keyword>
<keyword evidence="8" id="KW-0472">Membrane</keyword>